<dbReference type="Proteomes" id="UP000438914">
    <property type="component" value="Unassembled WGS sequence"/>
</dbReference>
<dbReference type="EMBL" id="VUNG01000064">
    <property type="protein sequence ID" value="MST85933.1"/>
    <property type="molecule type" value="Genomic_DNA"/>
</dbReference>
<evidence type="ECO:0000313" key="1">
    <source>
        <dbReference type="EMBL" id="MST85933.1"/>
    </source>
</evidence>
<proteinExistence type="predicted"/>
<dbReference type="AlphaFoldDB" id="A0A7K0KJ22"/>
<sequence length="614" mass="72390">MTQTEDYIKEFNEKNEFLLGPKSAFDFQEIYLADFLKYVFARDTHDTDPFEETLSSEYLAWRKKKDEWVARMHDWRKTHDKSEPFEEKINYDDLPFFRYNPIAIEFTDRRRKDGSRIQVHTIITKDDQNCLDRIEGKNFVISSPITYVGRNRTGKNARYLYAFTVDLDGVGMKQIQDVIWQMLPHKLEDGHIIHHSPVANIIVNSGHGLHLYYLLKKPVPLFQSNIELLNKLKKDLTNLAWNAYTSSIKERQYQGVLQGFRLPGTKTKFGETIRAFYNEDSELYTLAQLNEFTKHEITKIGALTDKEVLELEKGRYNPNGVTLKEAERRWPEWYERVIVNGNSTPRKWHIKRDLYDWWLRRLHNDKENIVQGHRYFCMMALATYAIKCDISEEELKSDAFSLVDRMDSLTRDEDNHFSKEDIQDALQAYKIGYCTFPKNSIEYLTGLSMPEGNRRNGRKQTEHLEEARLLRDFRRTRAKKGAWDEHNGRKKETYANSKKAWIVAAWRYEHPTSSNKSVCAKDTGLTRPTVRKWWRGVEELYQISGGAHVHWHSGVTPEKVGGLFKQFFLPDYDMTMAEADGMEMTFKIGIEDNGWYDQEVEESWEEDILRNGRI</sequence>
<comment type="caution">
    <text evidence="1">The sequence shown here is derived from an EMBL/GenBank/DDBJ whole genome shotgun (WGS) entry which is preliminary data.</text>
</comment>
<accession>A0A7K0KJ22</accession>
<gene>
    <name evidence="1" type="ORF">FYJ73_14885</name>
</gene>
<evidence type="ECO:0000313" key="2">
    <source>
        <dbReference type="Proteomes" id="UP000438914"/>
    </source>
</evidence>
<name>A0A7K0KJ22_9BACT</name>
<reference evidence="1 2" key="1">
    <citation type="submission" date="2019-08" db="EMBL/GenBank/DDBJ databases">
        <title>In-depth cultivation of the pig gut microbiome towards novel bacterial diversity and tailored functional studies.</title>
        <authorList>
            <person name="Wylensek D."/>
            <person name="Hitch T.C.A."/>
            <person name="Clavel T."/>
        </authorList>
    </citation>
    <scope>NUCLEOTIDE SEQUENCE [LARGE SCALE GENOMIC DNA]</scope>
    <source>
        <strain evidence="1 2">LKV-178-WT-2A</strain>
    </source>
</reference>
<organism evidence="1 2">
    <name type="scientific">Hallella mizrahii</name>
    <dbReference type="NCBI Taxonomy" id="2606637"/>
    <lineage>
        <taxon>Bacteria</taxon>
        <taxon>Pseudomonadati</taxon>
        <taxon>Bacteroidota</taxon>
        <taxon>Bacteroidia</taxon>
        <taxon>Bacteroidales</taxon>
        <taxon>Prevotellaceae</taxon>
        <taxon>Hallella</taxon>
    </lineage>
</organism>
<keyword evidence="2" id="KW-1185">Reference proteome</keyword>
<dbReference type="RefSeq" id="WP_154535532.1">
    <property type="nucleotide sequence ID" value="NZ_VUNG01000064.1"/>
</dbReference>
<evidence type="ECO:0008006" key="3">
    <source>
        <dbReference type="Google" id="ProtNLM"/>
    </source>
</evidence>
<protein>
    <recommendedName>
        <fullName evidence="3">Replication protein</fullName>
    </recommendedName>
</protein>